<sequence>MQKVLHGPRAAELIPTAERLCKAHVLMRQWREAREALSFVFELVCERHGREHREAARVADVLKSLDKYAGPESAEELAN</sequence>
<protein>
    <recommendedName>
        <fullName evidence="3">Tetratricopeptide repeat protein</fullName>
    </recommendedName>
</protein>
<gene>
    <name evidence="1" type="ORF">Ctob_006331</name>
</gene>
<organism evidence="1 2">
    <name type="scientific">Chrysochromulina tobinii</name>
    <dbReference type="NCBI Taxonomy" id="1460289"/>
    <lineage>
        <taxon>Eukaryota</taxon>
        <taxon>Haptista</taxon>
        <taxon>Haptophyta</taxon>
        <taxon>Prymnesiophyceae</taxon>
        <taxon>Prymnesiales</taxon>
        <taxon>Chrysochromulinaceae</taxon>
        <taxon>Chrysochromulina</taxon>
    </lineage>
</organism>
<evidence type="ECO:0000313" key="1">
    <source>
        <dbReference type="EMBL" id="KOO28916.1"/>
    </source>
</evidence>
<keyword evidence="2" id="KW-1185">Reference proteome</keyword>
<comment type="caution">
    <text evidence="1">The sequence shown here is derived from an EMBL/GenBank/DDBJ whole genome shotgun (WGS) entry which is preliminary data.</text>
</comment>
<evidence type="ECO:0008006" key="3">
    <source>
        <dbReference type="Google" id="ProtNLM"/>
    </source>
</evidence>
<name>A0A0M0JQP0_9EUKA</name>
<dbReference type="EMBL" id="JWZX01002495">
    <property type="protein sequence ID" value="KOO28916.1"/>
    <property type="molecule type" value="Genomic_DNA"/>
</dbReference>
<dbReference type="AlphaFoldDB" id="A0A0M0JQP0"/>
<proteinExistence type="predicted"/>
<reference evidence="2" key="1">
    <citation type="journal article" date="2015" name="PLoS Genet.">
        <title>Genome Sequence and Transcriptome Analyses of Chrysochromulina tobin: Metabolic Tools for Enhanced Algal Fitness in the Prominent Order Prymnesiales (Haptophyceae).</title>
        <authorList>
            <person name="Hovde B.T."/>
            <person name="Deodato C.R."/>
            <person name="Hunsperger H.M."/>
            <person name="Ryken S.A."/>
            <person name="Yost W."/>
            <person name="Jha R.K."/>
            <person name="Patterson J."/>
            <person name="Monnat R.J. Jr."/>
            <person name="Barlow S.B."/>
            <person name="Starkenburg S.R."/>
            <person name="Cattolico R.A."/>
        </authorList>
    </citation>
    <scope>NUCLEOTIDE SEQUENCE</scope>
    <source>
        <strain evidence="2">CCMP291</strain>
    </source>
</reference>
<evidence type="ECO:0000313" key="2">
    <source>
        <dbReference type="Proteomes" id="UP000037460"/>
    </source>
</evidence>
<accession>A0A0M0JQP0</accession>
<dbReference type="Proteomes" id="UP000037460">
    <property type="component" value="Unassembled WGS sequence"/>
</dbReference>